<sequence>MKRVNPTSVLTASAVVGIVCLCAALRVFEDSALSVAAEEAKGVEVGGLSFVMDETAQLTEDASVGDDGVPTVRGSTTAVRPRKQGKHDKVRFSLMSWSSMKRSDRPLARNRVRKYFLDLLPVFAFVAFAAALQFHRRRLTHDATSTPAADDVSPRRRSMDETAVGELAGTVEDIVNGSDTEQGDSDQRITGRLPTYEESHLDEHVPDERWRVSASWGAPPPYTP</sequence>
<dbReference type="EMBL" id="NWUJ01000002">
    <property type="protein sequence ID" value="PFH37178.1"/>
    <property type="molecule type" value="Genomic_DNA"/>
</dbReference>
<dbReference type="AlphaFoldDB" id="A0A2A9MF89"/>
<organism evidence="3 4">
    <name type="scientific">Besnoitia besnoiti</name>
    <name type="common">Apicomplexan protozoan</name>
    <dbReference type="NCBI Taxonomy" id="94643"/>
    <lineage>
        <taxon>Eukaryota</taxon>
        <taxon>Sar</taxon>
        <taxon>Alveolata</taxon>
        <taxon>Apicomplexa</taxon>
        <taxon>Conoidasida</taxon>
        <taxon>Coccidia</taxon>
        <taxon>Eucoccidiorida</taxon>
        <taxon>Eimeriorina</taxon>
        <taxon>Sarcocystidae</taxon>
        <taxon>Besnoitia</taxon>
    </lineage>
</organism>
<dbReference type="Proteomes" id="UP000224006">
    <property type="component" value="Chromosome II"/>
</dbReference>
<accession>A0A2A9MF89</accession>
<keyword evidence="2" id="KW-1133">Transmembrane helix</keyword>
<evidence type="ECO:0000256" key="1">
    <source>
        <dbReference type="SAM" id="MobiDB-lite"/>
    </source>
</evidence>
<gene>
    <name evidence="3" type="ORF">BESB_036360</name>
</gene>
<evidence type="ECO:0000256" key="2">
    <source>
        <dbReference type="SAM" id="Phobius"/>
    </source>
</evidence>
<protein>
    <recommendedName>
        <fullName evidence="5">Transmembrane protein</fullName>
    </recommendedName>
</protein>
<evidence type="ECO:0000313" key="4">
    <source>
        <dbReference type="Proteomes" id="UP000224006"/>
    </source>
</evidence>
<dbReference type="RefSeq" id="XP_029221187.1">
    <property type="nucleotide sequence ID" value="XM_029362222.1"/>
</dbReference>
<evidence type="ECO:0000313" key="3">
    <source>
        <dbReference type="EMBL" id="PFH37178.1"/>
    </source>
</evidence>
<proteinExistence type="predicted"/>
<dbReference type="VEuPathDB" id="ToxoDB:BESB_036360"/>
<name>A0A2A9MF89_BESBE</name>
<feature type="transmembrane region" description="Helical" evidence="2">
    <location>
        <begin position="115"/>
        <end position="134"/>
    </location>
</feature>
<dbReference type="KEGG" id="bbes:BESB_036360"/>
<keyword evidence="2" id="KW-0472">Membrane</keyword>
<comment type="caution">
    <text evidence="3">The sequence shown here is derived from an EMBL/GenBank/DDBJ whole genome shotgun (WGS) entry which is preliminary data.</text>
</comment>
<keyword evidence="2" id="KW-0812">Transmembrane</keyword>
<feature type="region of interest" description="Disordered" evidence="1">
    <location>
        <begin position="170"/>
        <end position="224"/>
    </location>
</feature>
<evidence type="ECO:0008006" key="5">
    <source>
        <dbReference type="Google" id="ProtNLM"/>
    </source>
</evidence>
<reference evidence="3 4" key="1">
    <citation type="submission" date="2017-09" db="EMBL/GenBank/DDBJ databases">
        <title>Genome sequencing of Besnoitia besnoiti strain Bb-Ger1.</title>
        <authorList>
            <person name="Schares G."/>
            <person name="Venepally P."/>
            <person name="Lorenzi H.A."/>
        </authorList>
    </citation>
    <scope>NUCLEOTIDE SEQUENCE [LARGE SCALE GENOMIC DNA]</scope>
    <source>
        <strain evidence="3 4">Bb-Ger1</strain>
    </source>
</reference>
<feature type="compositionally biased region" description="Basic and acidic residues" evidence="1">
    <location>
        <begin position="185"/>
        <end position="211"/>
    </location>
</feature>
<dbReference type="GeneID" id="40308617"/>
<keyword evidence="4" id="KW-1185">Reference proteome</keyword>